<reference evidence="3 4" key="1">
    <citation type="submission" date="2019-07" db="EMBL/GenBank/DDBJ databases">
        <title>New species of Amycolatopsis and Streptomyces.</title>
        <authorList>
            <person name="Duangmal K."/>
            <person name="Teo W.F.A."/>
            <person name="Lipun K."/>
        </authorList>
    </citation>
    <scope>NUCLEOTIDE SEQUENCE [LARGE SCALE GENOMIC DNA]</scope>
    <source>
        <strain evidence="3 4">NBRC 106415</strain>
    </source>
</reference>
<dbReference type="AlphaFoldDB" id="A0A5N8XCG0"/>
<dbReference type="EMBL" id="VJZC01000034">
    <property type="protein sequence ID" value="MPY57139.1"/>
    <property type="molecule type" value="Genomic_DNA"/>
</dbReference>
<feature type="domain" description="Flavin reductase like" evidence="2">
    <location>
        <begin position="1"/>
        <end position="147"/>
    </location>
</feature>
<dbReference type="Proteomes" id="UP000400924">
    <property type="component" value="Unassembled WGS sequence"/>
</dbReference>
<dbReference type="SMART" id="SM00903">
    <property type="entry name" value="Flavin_Reduct"/>
    <property type="match status" value="1"/>
</dbReference>
<accession>A0A5N8XCG0</accession>
<dbReference type="PANTHER" id="PTHR30466">
    <property type="entry name" value="FLAVIN REDUCTASE"/>
    <property type="match status" value="1"/>
</dbReference>
<comment type="caution">
    <text evidence="3">The sequence shown here is derived from an EMBL/GenBank/DDBJ whole genome shotgun (WGS) entry which is preliminary data.</text>
</comment>
<organism evidence="3 4">
    <name type="scientific">Streptomyces spongiae</name>
    <dbReference type="NCBI Taxonomy" id="565072"/>
    <lineage>
        <taxon>Bacteria</taxon>
        <taxon>Bacillati</taxon>
        <taxon>Actinomycetota</taxon>
        <taxon>Actinomycetes</taxon>
        <taxon>Kitasatosporales</taxon>
        <taxon>Streptomycetaceae</taxon>
        <taxon>Streptomyces</taxon>
    </lineage>
</organism>
<dbReference type="GO" id="GO:0010181">
    <property type="term" value="F:FMN binding"/>
    <property type="evidence" value="ECO:0007669"/>
    <property type="project" value="InterPro"/>
</dbReference>
<keyword evidence="4" id="KW-1185">Reference proteome</keyword>
<dbReference type="InterPro" id="IPR012349">
    <property type="entry name" value="Split_barrel_FMN-bd"/>
</dbReference>
<evidence type="ECO:0000256" key="1">
    <source>
        <dbReference type="ARBA" id="ARBA00023002"/>
    </source>
</evidence>
<dbReference type="Gene3D" id="2.30.110.10">
    <property type="entry name" value="Electron Transport, Fmn-binding Protein, Chain A"/>
    <property type="match status" value="1"/>
</dbReference>
<dbReference type="RefSeq" id="WP_152770684.1">
    <property type="nucleotide sequence ID" value="NZ_VJZC01000034.1"/>
</dbReference>
<protein>
    <submittedName>
        <fullName evidence="3">Flavin reductase family protein</fullName>
    </submittedName>
</protein>
<gene>
    <name evidence="3" type="ORF">FNH08_08105</name>
</gene>
<dbReference type="InterPro" id="IPR002563">
    <property type="entry name" value="Flavin_Rdtase-like_dom"/>
</dbReference>
<proteinExistence type="predicted"/>
<dbReference type="InterPro" id="IPR050268">
    <property type="entry name" value="NADH-dep_flavin_reductase"/>
</dbReference>
<dbReference type="OrthoDB" id="9792858at2"/>
<sequence length="166" mass="17998">MSGFPTGVAVITTSCSDGEPYGLTCSSLVSVTLDPPTLLVSVKSVSPVLDAIRRNGSFAVNLLHADAEQTARIFSTPVPDRFSQVQWETSNTLHLPWLVEDSFAFSECELTETHQVGDHVLTLGRVVHAETRLRSSPLLYGMRGFAAWPTTRPDSLALSETGGPRR</sequence>
<evidence type="ECO:0000259" key="2">
    <source>
        <dbReference type="SMART" id="SM00903"/>
    </source>
</evidence>
<dbReference type="SUPFAM" id="SSF50475">
    <property type="entry name" value="FMN-binding split barrel"/>
    <property type="match status" value="1"/>
</dbReference>
<name>A0A5N8XCG0_9ACTN</name>
<evidence type="ECO:0000313" key="3">
    <source>
        <dbReference type="EMBL" id="MPY57139.1"/>
    </source>
</evidence>
<dbReference type="PANTHER" id="PTHR30466:SF1">
    <property type="entry name" value="FMN REDUCTASE (NADH) RUTF"/>
    <property type="match status" value="1"/>
</dbReference>
<evidence type="ECO:0000313" key="4">
    <source>
        <dbReference type="Proteomes" id="UP000400924"/>
    </source>
</evidence>
<keyword evidence="1" id="KW-0560">Oxidoreductase</keyword>
<dbReference type="Pfam" id="PF01613">
    <property type="entry name" value="Flavin_Reduct"/>
    <property type="match status" value="1"/>
</dbReference>
<dbReference type="GO" id="GO:0042602">
    <property type="term" value="F:riboflavin reductase (NADPH) activity"/>
    <property type="evidence" value="ECO:0007669"/>
    <property type="project" value="TreeGrafter"/>
</dbReference>